<evidence type="ECO:0000313" key="2">
    <source>
        <dbReference type="EMBL" id="AWI68454.1"/>
    </source>
</evidence>
<reference evidence="2" key="1">
    <citation type="journal article" date="2018" name="Am. J. Bot.">
        <title>Organellar phylogenomics inform systematics in the green algal family Hydrodictyaceae (Chlorophyceae) and provide clues to the complex evolutionary history of plastid genomes in the green algal tree of life.</title>
        <authorList>
            <person name="McManus H.A."/>
            <person name="Fucikova K."/>
            <person name="Lewis P.O."/>
            <person name="Lewis L.A."/>
            <person name="Karol K.G."/>
        </authorList>
    </citation>
    <scope>NUCLEOTIDE SEQUENCE</scope>
</reference>
<evidence type="ECO:0000256" key="1">
    <source>
        <dbReference type="SAM" id="Phobius"/>
    </source>
</evidence>
<keyword evidence="2" id="KW-0934">Plastid</keyword>
<feature type="transmembrane region" description="Helical" evidence="1">
    <location>
        <begin position="29"/>
        <end position="49"/>
    </location>
</feature>
<sequence>MSYKLKFRFFFRKNYALNFLSSSRNFLEIFWFLNKFMILCFQFFALSSLNVKKQKTKASLFFHFSARGALDYAKATKCALSAIIVNCAFGSLLLRRWFFGEAEEAKKKK</sequence>
<geneLocation type="chloroplast" evidence="2"/>
<dbReference type="AlphaFoldDB" id="A0A2U8GIH3"/>
<name>A0A2U8GIH3_PEDDU</name>
<dbReference type="EMBL" id="MF276980">
    <property type="protein sequence ID" value="AWI68454.1"/>
    <property type="molecule type" value="Genomic_DNA"/>
</dbReference>
<organism evidence="2">
    <name type="scientific">Pediastrum duplex</name>
    <name type="common">Green alga</name>
    <dbReference type="NCBI Taxonomy" id="3105"/>
    <lineage>
        <taxon>Eukaryota</taxon>
        <taxon>Viridiplantae</taxon>
        <taxon>Chlorophyta</taxon>
        <taxon>core chlorophytes</taxon>
        <taxon>Chlorophyceae</taxon>
        <taxon>CS clade</taxon>
        <taxon>Sphaeropleales</taxon>
        <taxon>Hydrodictyaceae</taxon>
        <taxon>Pediastrum</taxon>
    </lineage>
</organism>
<accession>A0A2U8GIH3</accession>
<keyword evidence="2" id="KW-0150">Chloroplast</keyword>
<keyword evidence="1" id="KW-0472">Membrane</keyword>
<protein>
    <submittedName>
        <fullName evidence="2">Uncharacterized protein</fullName>
    </submittedName>
</protein>
<proteinExistence type="predicted"/>
<keyword evidence="1" id="KW-1133">Transmembrane helix</keyword>
<keyword evidence="1" id="KW-0812">Transmembrane</keyword>